<feature type="region of interest" description="Disordered" evidence="1">
    <location>
        <begin position="159"/>
        <end position="186"/>
    </location>
</feature>
<organism evidence="3 4">
    <name type="scientific">Kingdonia uniflora</name>
    <dbReference type="NCBI Taxonomy" id="39325"/>
    <lineage>
        <taxon>Eukaryota</taxon>
        <taxon>Viridiplantae</taxon>
        <taxon>Streptophyta</taxon>
        <taxon>Embryophyta</taxon>
        <taxon>Tracheophyta</taxon>
        <taxon>Spermatophyta</taxon>
        <taxon>Magnoliopsida</taxon>
        <taxon>Ranunculales</taxon>
        <taxon>Circaeasteraceae</taxon>
        <taxon>Kingdonia</taxon>
    </lineage>
</organism>
<sequence>MLEKTLFAKSEGGLGIRNPPMENVGTSNIHRGRTEWTPLMDRYFLDLMSEQVRAGQRSEKSFTKIAWADMKKKYERKALLDQNGFGWDDEKHMVTADSYVWDEYLKEHPKAKPMRTKTMPNFNDLDMICRKSTAAGQYAYSAKDLNSKKLSNVNITQVQDSSDDTAVEDDSPLVNNKVEKAKKKKM</sequence>
<evidence type="ECO:0000256" key="1">
    <source>
        <dbReference type="SAM" id="MobiDB-lite"/>
    </source>
</evidence>
<gene>
    <name evidence="3" type="ORF">GIB67_000321</name>
</gene>
<name>A0A7J7LCC6_9MAGN</name>
<dbReference type="Pfam" id="PF12776">
    <property type="entry name" value="Myb_DNA-bind_3"/>
    <property type="match status" value="1"/>
</dbReference>
<evidence type="ECO:0000259" key="2">
    <source>
        <dbReference type="Pfam" id="PF12776"/>
    </source>
</evidence>
<evidence type="ECO:0000313" key="3">
    <source>
        <dbReference type="EMBL" id="KAF6140273.1"/>
    </source>
</evidence>
<dbReference type="EMBL" id="JACGCM010002394">
    <property type="protein sequence ID" value="KAF6140273.1"/>
    <property type="molecule type" value="Genomic_DNA"/>
</dbReference>
<keyword evidence="4" id="KW-1185">Reference proteome</keyword>
<comment type="caution">
    <text evidence="3">The sequence shown here is derived from an EMBL/GenBank/DDBJ whole genome shotgun (WGS) entry which is preliminary data.</text>
</comment>
<dbReference type="InterPro" id="IPR024752">
    <property type="entry name" value="Myb/SANT-like_dom"/>
</dbReference>
<dbReference type="AlphaFoldDB" id="A0A7J7LCC6"/>
<protein>
    <recommendedName>
        <fullName evidence="2">Myb/SANT-like domain-containing protein</fullName>
    </recommendedName>
</protein>
<dbReference type="Proteomes" id="UP000541444">
    <property type="component" value="Unassembled WGS sequence"/>
</dbReference>
<evidence type="ECO:0000313" key="4">
    <source>
        <dbReference type="Proteomes" id="UP000541444"/>
    </source>
</evidence>
<dbReference type="PANTHER" id="PTHR46929">
    <property type="entry name" value="EXPRESSED PROTEIN"/>
    <property type="match status" value="1"/>
</dbReference>
<dbReference type="OrthoDB" id="1937145at2759"/>
<dbReference type="PANTHER" id="PTHR46929:SF33">
    <property type="entry name" value="L10-INTERACTING MYB DOMAIN-CONTAINING PROTEIN-LIKE ISOFORM X1"/>
    <property type="match status" value="1"/>
</dbReference>
<proteinExistence type="predicted"/>
<feature type="domain" description="Myb/SANT-like" evidence="2">
    <location>
        <begin position="35"/>
        <end position="75"/>
    </location>
</feature>
<reference evidence="3 4" key="1">
    <citation type="journal article" date="2020" name="IScience">
        <title>Genome Sequencing of the Endangered Kingdonia uniflora (Circaeasteraceae, Ranunculales) Reveals Potential Mechanisms of Evolutionary Specialization.</title>
        <authorList>
            <person name="Sun Y."/>
            <person name="Deng T."/>
            <person name="Zhang A."/>
            <person name="Moore M.J."/>
            <person name="Landis J.B."/>
            <person name="Lin N."/>
            <person name="Zhang H."/>
            <person name="Zhang X."/>
            <person name="Huang J."/>
            <person name="Zhang X."/>
            <person name="Sun H."/>
            <person name="Wang H."/>
        </authorList>
    </citation>
    <scope>NUCLEOTIDE SEQUENCE [LARGE SCALE GENOMIC DNA]</scope>
    <source>
        <strain evidence="3">TB1705</strain>
        <tissue evidence="3">Leaf</tissue>
    </source>
</reference>
<accession>A0A7J7LCC6</accession>
<feature type="compositionally biased region" description="Acidic residues" evidence="1">
    <location>
        <begin position="161"/>
        <end position="171"/>
    </location>
</feature>